<comment type="caution">
    <text evidence="1">The sequence shown here is derived from an EMBL/GenBank/DDBJ whole genome shotgun (WGS) entry which is preliminary data.</text>
</comment>
<dbReference type="Proteomes" id="UP001630127">
    <property type="component" value="Unassembled WGS sequence"/>
</dbReference>
<name>A0ABD3AB73_9GENT</name>
<gene>
    <name evidence="1" type="ORF">ACH5RR_012817</name>
</gene>
<accession>A0ABD3AB73</accession>
<proteinExistence type="predicted"/>
<protein>
    <submittedName>
        <fullName evidence="1">Uncharacterized protein</fullName>
    </submittedName>
</protein>
<reference evidence="1 2" key="1">
    <citation type="submission" date="2024-11" db="EMBL/GenBank/DDBJ databases">
        <title>A near-complete genome assembly of Cinchona calisaya.</title>
        <authorList>
            <person name="Lian D.C."/>
            <person name="Zhao X.W."/>
            <person name="Wei L."/>
        </authorList>
    </citation>
    <scope>NUCLEOTIDE SEQUENCE [LARGE SCALE GENOMIC DNA]</scope>
    <source>
        <tissue evidence="1">Nenye</tissue>
    </source>
</reference>
<dbReference type="EMBL" id="JBJUIK010000005">
    <property type="protein sequence ID" value="KAL3528161.1"/>
    <property type="molecule type" value="Genomic_DNA"/>
</dbReference>
<sequence length="89" mass="10300">MHNKMDPGYEVNFYFSHPYYTLNITVAYLKSDEGVELWATNWDHLPHLKGLLKSGNEDEPNEEDLLIQGGADKGVPWEDPMEFTPKVEF</sequence>
<dbReference type="AlphaFoldDB" id="A0ABD3AB73"/>
<keyword evidence="2" id="KW-1185">Reference proteome</keyword>
<evidence type="ECO:0000313" key="2">
    <source>
        <dbReference type="Proteomes" id="UP001630127"/>
    </source>
</evidence>
<organism evidence="1 2">
    <name type="scientific">Cinchona calisaya</name>
    <dbReference type="NCBI Taxonomy" id="153742"/>
    <lineage>
        <taxon>Eukaryota</taxon>
        <taxon>Viridiplantae</taxon>
        <taxon>Streptophyta</taxon>
        <taxon>Embryophyta</taxon>
        <taxon>Tracheophyta</taxon>
        <taxon>Spermatophyta</taxon>
        <taxon>Magnoliopsida</taxon>
        <taxon>eudicotyledons</taxon>
        <taxon>Gunneridae</taxon>
        <taxon>Pentapetalae</taxon>
        <taxon>asterids</taxon>
        <taxon>lamiids</taxon>
        <taxon>Gentianales</taxon>
        <taxon>Rubiaceae</taxon>
        <taxon>Cinchonoideae</taxon>
        <taxon>Cinchoneae</taxon>
        <taxon>Cinchona</taxon>
    </lineage>
</organism>
<evidence type="ECO:0000313" key="1">
    <source>
        <dbReference type="EMBL" id="KAL3528161.1"/>
    </source>
</evidence>